<reference evidence="1 2" key="1">
    <citation type="submission" date="2020-08" db="EMBL/GenBank/DDBJ databases">
        <title>Bridging the membrane lipid divide: bacteria of the FCB group superphylum have the potential to synthesize archaeal ether lipids.</title>
        <authorList>
            <person name="Villanueva L."/>
            <person name="Von Meijenfeldt F.A.B."/>
            <person name="Westbye A.B."/>
            <person name="Yadav S."/>
            <person name="Hopmans E.C."/>
            <person name="Dutilh B.E."/>
            <person name="Sinninghe Damste J.S."/>
        </authorList>
    </citation>
    <scope>NUCLEOTIDE SEQUENCE [LARGE SCALE GENOMIC DNA]</scope>
    <source>
        <strain evidence="1">NIOZ-UU36</strain>
    </source>
</reference>
<dbReference type="Pfam" id="PF08843">
    <property type="entry name" value="AbiEii"/>
    <property type="match status" value="1"/>
</dbReference>
<dbReference type="GO" id="GO:0016740">
    <property type="term" value="F:transferase activity"/>
    <property type="evidence" value="ECO:0007669"/>
    <property type="project" value="UniProtKB-KW"/>
</dbReference>
<evidence type="ECO:0000313" key="1">
    <source>
        <dbReference type="EMBL" id="MBC8336754.1"/>
    </source>
</evidence>
<name>A0A8J6NRV9_9CHLR</name>
<dbReference type="Gene3D" id="3.10.450.620">
    <property type="entry name" value="JHP933, nucleotidyltransferase-like core domain"/>
    <property type="match status" value="1"/>
</dbReference>
<proteinExistence type="predicted"/>
<protein>
    <submittedName>
        <fullName evidence="1">Nucleotidyl transferase AbiEii/AbiGii toxin family protein</fullName>
    </submittedName>
</protein>
<keyword evidence="1" id="KW-0808">Transferase</keyword>
<dbReference type="AlphaFoldDB" id="A0A8J6NRV9"/>
<comment type="caution">
    <text evidence="1">The sequence shown here is derived from an EMBL/GenBank/DDBJ whole genome shotgun (WGS) entry which is preliminary data.</text>
</comment>
<accession>A0A8J6NRV9</accession>
<organism evidence="1 2">
    <name type="scientific">Candidatus Desulfolinea nitratireducens</name>
    <dbReference type="NCBI Taxonomy" id="2841698"/>
    <lineage>
        <taxon>Bacteria</taxon>
        <taxon>Bacillati</taxon>
        <taxon>Chloroflexota</taxon>
        <taxon>Anaerolineae</taxon>
        <taxon>Anaerolineales</taxon>
        <taxon>Anaerolineales incertae sedis</taxon>
        <taxon>Candidatus Desulfolinea</taxon>
    </lineage>
</organism>
<dbReference type="Proteomes" id="UP000614469">
    <property type="component" value="Unassembled WGS sequence"/>
</dbReference>
<dbReference type="EMBL" id="JACNJN010000189">
    <property type="protein sequence ID" value="MBC8336754.1"/>
    <property type="molecule type" value="Genomic_DNA"/>
</dbReference>
<sequence>MNPNFYKKTLYPLQDKVLKQINQLETGFYLTGGTAASRAYLQHRYSDDLDFFVNDAPDFTLWSERVIHALSTTKNWQLEIHSRYERFVRLHLIQAETTLKLEFINDVPSRVGEISVHPLLGRLDSAKNILANKLTALLSREEPKDLADIWGFSTKLNLSLKEAITGAQGKAAGIFPADLSRVLLSASQEDFKLIRWIEAPSTQEFIQDLHQLGESLILLDK</sequence>
<gene>
    <name evidence="1" type="ORF">H8E29_15940</name>
</gene>
<dbReference type="InterPro" id="IPR014942">
    <property type="entry name" value="AbiEii"/>
</dbReference>
<evidence type="ECO:0000313" key="2">
    <source>
        <dbReference type="Proteomes" id="UP000614469"/>
    </source>
</evidence>